<evidence type="ECO:0000313" key="3">
    <source>
        <dbReference type="Proteomes" id="UP000319514"/>
    </source>
</evidence>
<dbReference type="OrthoDB" id="3849123at2"/>
<dbReference type="AlphaFoldDB" id="A0A542Z7R1"/>
<protein>
    <submittedName>
        <fullName evidence="2">SPFH domain/Band 7 family protein</fullName>
    </submittedName>
</protein>
<dbReference type="Proteomes" id="UP000319514">
    <property type="component" value="Unassembled WGS sequence"/>
</dbReference>
<reference evidence="2 3" key="1">
    <citation type="submission" date="2019-06" db="EMBL/GenBank/DDBJ databases">
        <title>Sequencing the genomes of 1000 actinobacteria strains.</title>
        <authorList>
            <person name="Klenk H.-P."/>
        </authorList>
    </citation>
    <scope>NUCLEOTIDE SEQUENCE [LARGE SCALE GENOMIC DNA]</scope>
    <source>
        <strain evidence="2 3">DSM 18082</strain>
    </source>
</reference>
<gene>
    <name evidence="2" type="ORF">FB474_3991</name>
</gene>
<comment type="caution">
    <text evidence="2">The sequence shown here is derived from an EMBL/GenBank/DDBJ whole genome shotgun (WGS) entry which is preliminary data.</text>
</comment>
<organism evidence="2 3">
    <name type="scientific">Oryzihumus leptocrescens</name>
    <dbReference type="NCBI Taxonomy" id="297536"/>
    <lineage>
        <taxon>Bacteria</taxon>
        <taxon>Bacillati</taxon>
        <taxon>Actinomycetota</taxon>
        <taxon>Actinomycetes</taxon>
        <taxon>Micrococcales</taxon>
        <taxon>Intrasporangiaceae</taxon>
        <taxon>Oryzihumus</taxon>
    </lineage>
</organism>
<dbReference type="EMBL" id="VFOQ01000003">
    <property type="protein sequence ID" value="TQL56375.1"/>
    <property type="molecule type" value="Genomic_DNA"/>
</dbReference>
<name>A0A542Z7R1_9MICO</name>
<dbReference type="Pfam" id="PF01145">
    <property type="entry name" value="Band_7"/>
    <property type="match status" value="1"/>
</dbReference>
<evidence type="ECO:0000259" key="1">
    <source>
        <dbReference type="Pfam" id="PF01145"/>
    </source>
</evidence>
<dbReference type="RefSeq" id="WP_141790583.1">
    <property type="nucleotide sequence ID" value="NZ_BAAAKX010000008.1"/>
</dbReference>
<sequence>MKIPSIAIKLVVLAAVVAAVVTGGMVLTSFDRTQGGEIAVVRNGGPFDNNRIRQIIEPASSRTYTGLFSQSHKYPAQQRFYTITSDAKRGDRTGVDVENDPTADGVEIGIEGTIYFTLNTDSAALKAFDDKYGTRKYQGLDGQYRAAWDGDEGWNSFLDAIVRPVISNDLRQQIGDFRCAELQASCALVQSGAQQAANPSAAAAVFTGAAGRQNNVNIQKIQQAINTSLEDDLTSTLGGKFVTNVRFNLAKITLPVKVQNAIDDAQAEFAGVSKSQAKVAQAKAEAAANEQRQNGYLKCPACATIDTLKAIPPTVTTFAPGAGFAITPGK</sequence>
<proteinExistence type="predicted"/>
<keyword evidence="3" id="KW-1185">Reference proteome</keyword>
<dbReference type="InterPro" id="IPR001107">
    <property type="entry name" value="Band_7"/>
</dbReference>
<feature type="domain" description="Band 7" evidence="1">
    <location>
        <begin position="34"/>
        <end position="286"/>
    </location>
</feature>
<evidence type="ECO:0000313" key="2">
    <source>
        <dbReference type="EMBL" id="TQL56375.1"/>
    </source>
</evidence>
<accession>A0A542Z7R1</accession>